<evidence type="ECO:0000256" key="1">
    <source>
        <dbReference type="SAM" id="MobiDB-lite"/>
    </source>
</evidence>
<name>A0A560L9Z1_9BRAD</name>
<sequence length="76" mass="8064">MTGGADHCRMRATQSGTGAHKSGQPMAGTEAFSAIGPLPFFDRLPHVPSRGIRVGCDLEIGYTFGAEKLGPFEGWK</sequence>
<gene>
    <name evidence="2" type="ORF">FBZ93_113132</name>
</gene>
<reference evidence="2 3" key="1">
    <citation type="submission" date="2019-06" db="EMBL/GenBank/DDBJ databases">
        <title>Genomic Encyclopedia of Type Strains, Phase IV (KMG-V): Genome sequencing to study the core and pangenomes of soil and plant-associated prokaryotes.</title>
        <authorList>
            <person name="Whitman W."/>
        </authorList>
    </citation>
    <scope>NUCLEOTIDE SEQUENCE [LARGE SCALE GENOMIC DNA]</scope>
    <source>
        <strain evidence="2 3">BR 10355</strain>
    </source>
</reference>
<dbReference type="EMBL" id="VITY01000013">
    <property type="protein sequence ID" value="TWB91264.1"/>
    <property type="molecule type" value="Genomic_DNA"/>
</dbReference>
<evidence type="ECO:0000313" key="3">
    <source>
        <dbReference type="Proteomes" id="UP000321304"/>
    </source>
</evidence>
<keyword evidence="3" id="KW-1185">Reference proteome</keyword>
<comment type="caution">
    <text evidence="2">The sequence shown here is derived from an EMBL/GenBank/DDBJ whole genome shotgun (WGS) entry which is preliminary data.</text>
</comment>
<accession>A0A560L9Z1</accession>
<proteinExistence type="predicted"/>
<organism evidence="2 3">
    <name type="scientific">Bradyrhizobium macuxiense</name>
    <dbReference type="NCBI Taxonomy" id="1755647"/>
    <lineage>
        <taxon>Bacteria</taxon>
        <taxon>Pseudomonadati</taxon>
        <taxon>Pseudomonadota</taxon>
        <taxon>Alphaproteobacteria</taxon>
        <taxon>Hyphomicrobiales</taxon>
        <taxon>Nitrobacteraceae</taxon>
        <taxon>Bradyrhizobium</taxon>
    </lineage>
</organism>
<protein>
    <submittedName>
        <fullName evidence="2">Uncharacterized protein</fullName>
    </submittedName>
</protein>
<dbReference type="AlphaFoldDB" id="A0A560L9Z1"/>
<feature type="region of interest" description="Disordered" evidence="1">
    <location>
        <begin position="1"/>
        <end position="27"/>
    </location>
</feature>
<evidence type="ECO:0000313" key="2">
    <source>
        <dbReference type="EMBL" id="TWB91264.1"/>
    </source>
</evidence>
<dbReference type="Proteomes" id="UP000321304">
    <property type="component" value="Unassembled WGS sequence"/>
</dbReference>